<dbReference type="EMBL" id="NPHW01004215">
    <property type="protein sequence ID" value="OXV08286.1"/>
    <property type="molecule type" value="Genomic_DNA"/>
</dbReference>
<comment type="similarity">
    <text evidence="1">Belongs to the zinc-containing alcohol dehydrogenase family.</text>
</comment>
<feature type="domain" description="Enoyl reductase (ER)" evidence="6">
    <location>
        <begin position="12"/>
        <end position="352"/>
    </location>
</feature>
<keyword evidence="5" id="KW-0560">Oxidoreductase</keyword>
<comment type="caution">
    <text evidence="7">The sequence shown here is derived from an EMBL/GenBank/DDBJ whole genome shotgun (WGS) entry which is preliminary data.</text>
</comment>
<dbReference type="InterPro" id="IPR047122">
    <property type="entry name" value="Trans-enoyl_RdTase-like"/>
</dbReference>
<reference evidence="7 8" key="1">
    <citation type="journal article" date="2015" name="Environ. Microbiol.">
        <title>Metagenome sequence of Elaphomyces granulatus from sporocarp tissue reveals Ascomycota ectomycorrhizal fingerprints of genome expansion and a Proteobacteria-rich microbiome.</title>
        <authorList>
            <person name="Quandt C.A."/>
            <person name="Kohler A."/>
            <person name="Hesse C.N."/>
            <person name="Sharpton T.J."/>
            <person name="Martin F."/>
            <person name="Spatafora J.W."/>
        </authorList>
    </citation>
    <scope>NUCLEOTIDE SEQUENCE [LARGE SCALE GENOMIC DNA]</scope>
    <source>
        <strain evidence="7 8">OSC145934</strain>
    </source>
</reference>
<dbReference type="InterPro" id="IPR013149">
    <property type="entry name" value="ADH-like_C"/>
</dbReference>
<dbReference type="InterPro" id="IPR020843">
    <property type="entry name" value="ER"/>
</dbReference>
<organism evidence="7 8">
    <name type="scientific">Elaphomyces granulatus</name>
    <dbReference type="NCBI Taxonomy" id="519963"/>
    <lineage>
        <taxon>Eukaryota</taxon>
        <taxon>Fungi</taxon>
        <taxon>Dikarya</taxon>
        <taxon>Ascomycota</taxon>
        <taxon>Pezizomycotina</taxon>
        <taxon>Eurotiomycetes</taxon>
        <taxon>Eurotiomycetidae</taxon>
        <taxon>Eurotiales</taxon>
        <taxon>Elaphomycetaceae</taxon>
        <taxon>Elaphomyces</taxon>
    </lineage>
</organism>
<gene>
    <name evidence="7" type="ORF">Egran_03951</name>
</gene>
<evidence type="ECO:0000313" key="8">
    <source>
        <dbReference type="Proteomes" id="UP000243515"/>
    </source>
</evidence>
<dbReference type="PANTHER" id="PTHR45348">
    <property type="entry name" value="HYPOTHETICAL OXIDOREDUCTASE (EUROFUNG)"/>
    <property type="match status" value="1"/>
</dbReference>
<evidence type="ECO:0000256" key="1">
    <source>
        <dbReference type="ARBA" id="ARBA00008072"/>
    </source>
</evidence>
<keyword evidence="8" id="KW-1185">Reference proteome</keyword>
<dbReference type="Gene3D" id="3.90.180.10">
    <property type="entry name" value="Medium-chain alcohol dehydrogenases, catalytic domain"/>
    <property type="match status" value="1"/>
</dbReference>
<dbReference type="InterPro" id="IPR036291">
    <property type="entry name" value="NAD(P)-bd_dom_sf"/>
</dbReference>
<evidence type="ECO:0000313" key="7">
    <source>
        <dbReference type="EMBL" id="OXV08286.1"/>
    </source>
</evidence>
<evidence type="ECO:0000256" key="5">
    <source>
        <dbReference type="ARBA" id="ARBA00023002"/>
    </source>
</evidence>
<dbReference type="SMART" id="SM00829">
    <property type="entry name" value="PKS_ER"/>
    <property type="match status" value="1"/>
</dbReference>
<dbReference type="GO" id="GO:0000166">
    <property type="term" value="F:nucleotide binding"/>
    <property type="evidence" value="ECO:0007669"/>
    <property type="project" value="UniProtKB-KW"/>
</dbReference>
<dbReference type="Gene3D" id="3.40.50.720">
    <property type="entry name" value="NAD(P)-binding Rossmann-like Domain"/>
    <property type="match status" value="1"/>
</dbReference>
<evidence type="ECO:0000259" key="6">
    <source>
        <dbReference type="SMART" id="SM00829"/>
    </source>
</evidence>
<keyword evidence="4" id="KW-0521">NADP</keyword>
<dbReference type="AlphaFoldDB" id="A0A232LVZ5"/>
<dbReference type="Pfam" id="PF00107">
    <property type="entry name" value="ADH_zinc_N"/>
    <property type="match status" value="1"/>
</dbReference>
<evidence type="ECO:0000256" key="2">
    <source>
        <dbReference type="ARBA" id="ARBA00011245"/>
    </source>
</evidence>
<dbReference type="Pfam" id="PF08240">
    <property type="entry name" value="ADH_N"/>
    <property type="match status" value="1"/>
</dbReference>
<dbReference type="InterPro" id="IPR013154">
    <property type="entry name" value="ADH-like_N"/>
</dbReference>
<dbReference type="GO" id="GO:0016651">
    <property type="term" value="F:oxidoreductase activity, acting on NAD(P)H"/>
    <property type="evidence" value="ECO:0007669"/>
    <property type="project" value="InterPro"/>
</dbReference>
<dbReference type="SUPFAM" id="SSF51735">
    <property type="entry name" value="NAD(P)-binding Rossmann-fold domains"/>
    <property type="match status" value="1"/>
</dbReference>
<dbReference type="SUPFAM" id="SSF50129">
    <property type="entry name" value="GroES-like"/>
    <property type="match status" value="1"/>
</dbReference>
<sequence>MDHLSQTALIQGPDGKPVISHNIPLPTILPTEILIKTIAVGLNPMDYKIPTNFPSPGAIIGCDLAGTVASIGSEVAHPTRPLNVGDRVCGGVHGSNALDHESGAFAEYVKADARLVLKIPDSMSWEEAATLGVAIKTVSLSLWRSLGLEATPERPTENPFPVLVYGGSTTMGTMAIQMLKLSGLTPIATCSPRNFALVKSFGAEQTFDYSQPGCAPDIKSFTKNSLKYVLDCITDAESIQLCYAAIGRAGGRYSCLENPPQHLLSRKAVKADFVMPLKIFGKRIALGGGYERAACQSTFEAGVELIIAAQKLLDCGQIRCHPPRILSPGFGGILEGLDLLKRGQVSGQKLVVRIS</sequence>
<accession>A0A232LVZ5</accession>
<protein>
    <recommendedName>
        <fullName evidence="6">Enoyl reductase (ER) domain-containing protein</fullName>
    </recommendedName>
</protein>
<dbReference type="PANTHER" id="PTHR45348:SF1">
    <property type="entry name" value="TRANS-ENOYL REDUCTASE STHE"/>
    <property type="match status" value="1"/>
</dbReference>
<dbReference type="CDD" id="cd08249">
    <property type="entry name" value="enoyl_reductase_like"/>
    <property type="match status" value="1"/>
</dbReference>
<name>A0A232LVZ5_9EURO</name>
<evidence type="ECO:0000256" key="4">
    <source>
        <dbReference type="ARBA" id="ARBA00022857"/>
    </source>
</evidence>
<keyword evidence="3" id="KW-0547">Nucleotide-binding</keyword>
<dbReference type="OrthoDB" id="48317at2759"/>
<evidence type="ECO:0000256" key="3">
    <source>
        <dbReference type="ARBA" id="ARBA00022741"/>
    </source>
</evidence>
<dbReference type="InterPro" id="IPR011032">
    <property type="entry name" value="GroES-like_sf"/>
</dbReference>
<dbReference type="Proteomes" id="UP000243515">
    <property type="component" value="Unassembled WGS sequence"/>
</dbReference>
<proteinExistence type="inferred from homology"/>
<comment type="subunit">
    <text evidence="2">Monomer.</text>
</comment>